<sequence length="85" mass="10134">MSSRHSVYIPHKVKFVNCKGTLIEPKENYGIWAHWDYLKSGWISSPVSKEDLSKWKKSLEEMNFPGFLFEKELLKALKWFKDKEI</sequence>
<name>A0AAU8HYM1_9CAUD</name>
<reference evidence="1" key="1">
    <citation type="submission" date="2024-03" db="EMBL/GenBank/DDBJ databases">
        <authorList>
            <person name="Chantapakul B."/>
            <person name="Wang S."/>
        </authorList>
    </citation>
    <scope>NUCLEOTIDE SEQUENCE</scope>
</reference>
<protein>
    <submittedName>
        <fullName evidence="1">Uncharacterized protein</fullName>
    </submittedName>
</protein>
<evidence type="ECO:0000313" key="1">
    <source>
        <dbReference type="EMBL" id="XCI77688.1"/>
    </source>
</evidence>
<organism evidence="1">
    <name type="scientific">Rhizobium phage IG49</name>
    <dbReference type="NCBI Taxonomy" id="3129228"/>
    <lineage>
        <taxon>Viruses</taxon>
        <taxon>Duplodnaviria</taxon>
        <taxon>Heunggongvirae</taxon>
        <taxon>Uroviricota</taxon>
        <taxon>Caudoviricetes</taxon>
    </lineage>
</organism>
<proteinExistence type="predicted"/>
<accession>A0AAU8HYM1</accession>
<gene>
    <name evidence="1" type="ORF">VGRTQORK_CDS0075</name>
</gene>
<dbReference type="EMBL" id="PP429227">
    <property type="protein sequence ID" value="XCI77688.1"/>
    <property type="molecule type" value="Genomic_DNA"/>
</dbReference>